<dbReference type="CDD" id="cd09741">
    <property type="entry name" value="Csx1_III-U"/>
    <property type="match status" value="1"/>
</dbReference>
<reference evidence="2 3" key="1">
    <citation type="submission" date="2014-11" db="EMBL/GenBank/DDBJ databases">
        <title>Pan-genome of Gallibacterium spp.</title>
        <authorList>
            <person name="Kudirkiene E."/>
            <person name="Bojesen A.M."/>
        </authorList>
    </citation>
    <scope>NUCLEOTIDE SEQUENCE [LARGE SCALE GENOMIC DNA]</scope>
    <source>
        <strain evidence="2 3">F298</strain>
    </source>
</reference>
<sequence>MKKFNKNILLSVTGMSPAVVTETLYALVTEKGIIPTEIRVITTVQGKNKLLAALLGIEGGVKKTKGALAEFIEDYGEQYHFSHIHFDESCIELIKDNMGNPLPDIRTPKENQLASDQIVNLVAKLCANPENAIHVSIAGGRKTMGFFLGYALSLYGREQDTLSHVLISEEFETVPNFYYPTPKERFLNSYNGRSVNAQNAQVMLAEIPWVRLELGVPEGLRNSEISYSDSVQKAQSILETPKITFLSPIDEQKVLFGETMIKLSPRGYSLLLSLAILKKQSLSVINENLLKGYYLPIHKLLKGNNDSLNSRLTFKDPTGKDLYDYQKAIKDILSESRHDIVTKIKKAFSINRTDIPYIPKSSNSYYELLIDNDNIDLSKIEKELSILEDNQTIDK</sequence>
<dbReference type="EMBL" id="JTJS01000047">
    <property type="protein sequence ID" value="OBX09350.1"/>
    <property type="molecule type" value="Genomic_DNA"/>
</dbReference>
<proteinExistence type="predicted"/>
<evidence type="ECO:0000313" key="3">
    <source>
        <dbReference type="Proteomes" id="UP000243168"/>
    </source>
</evidence>
<name>A0A1A7Q7G0_9PAST</name>
<evidence type="ECO:0000313" key="2">
    <source>
        <dbReference type="EMBL" id="OBX09350.1"/>
    </source>
</evidence>
<accession>A0A1A7Q7G0</accession>
<dbReference type="InterPro" id="IPR013413">
    <property type="entry name" value="CRISPR-assoc_prot_NE0113"/>
</dbReference>
<dbReference type="AlphaFoldDB" id="A0A1A7Q7G0"/>
<protein>
    <submittedName>
        <fullName evidence="2">CRISPR-associated protein</fullName>
    </submittedName>
</protein>
<dbReference type="Proteomes" id="UP000243168">
    <property type="component" value="Unassembled WGS sequence"/>
</dbReference>
<gene>
    <name evidence="2" type="ORF">QV07_05170</name>
</gene>
<dbReference type="NCBIfam" id="TIGR02584">
    <property type="entry name" value="cas_NE0113"/>
    <property type="match status" value="1"/>
</dbReference>
<comment type="caution">
    <text evidence="2">The sequence shown here is derived from an EMBL/GenBank/DDBJ whole genome shotgun (WGS) entry which is preliminary data.</text>
</comment>
<dbReference type="Pfam" id="PF09623">
    <property type="entry name" value="Cas_NE0113"/>
    <property type="match status" value="1"/>
</dbReference>
<organism evidence="2 3">
    <name type="scientific">Gallibacterium genomosp. 3</name>
    <dbReference type="NCBI Taxonomy" id="505345"/>
    <lineage>
        <taxon>Bacteria</taxon>
        <taxon>Pseudomonadati</taxon>
        <taxon>Pseudomonadota</taxon>
        <taxon>Gammaproteobacteria</taxon>
        <taxon>Pasteurellales</taxon>
        <taxon>Pasteurellaceae</taxon>
        <taxon>Gallibacterium</taxon>
    </lineage>
</organism>
<feature type="domain" description="CRISPR system ring nuclease SSO2081-like" evidence="1">
    <location>
        <begin position="16"/>
        <end position="236"/>
    </location>
</feature>
<dbReference type="RefSeq" id="WP_065234462.1">
    <property type="nucleotide sequence ID" value="NZ_JTJS01000047.1"/>
</dbReference>
<dbReference type="PATRIC" id="fig|505345.8.peg.1036"/>
<dbReference type="InterPro" id="IPR019092">
    <property type="entry name" value="SSO2081-like_dom"/>
</dbReference>
<evidence type="ECO:0000259" key="1">
    <source>
        <dbReference type="Pfam" id="PF09623"/>
    </source>
</evidence>